<name>A0A9X1IIZ6_9PROT</name>
<evidence type="ECO:0000256" key="1">
    <source>
        <dbReference type="SAM" id="Phobius"/>
    </source>
</evidence>
<organism evidence="2 3">
    <name type="scientific">Roseicella aerolata</name>
    <dbReference type="NCBI Taxonomy" id="2883479"/>
    <lineage>
        <taxon>Bacteria</taxon>
        <taxon>Pseudomonadati</taxon>
        <taxon>Pseudomonadota</taxon>
        <taxon>Alphaproteobacteria</taxon>
        <taxon>Acetobacterales</taxon>
        <taxon>Roseomonadaceae</taxon>
        <taxon>Roseicella</taxon>
    </lineage>
</organism>
<dbReference type="Proteomes" id="UP001139311">
    <property type="component" value="Unassembled WGS sequence"/>
</dbReference>
<sequence length="259" mass="28412">MQHLRRLLRTILSSGAGAVVLTVGSEWFVKLAEERGLYDEPSSHLERAMNWLASWTTLSSFDFVAGLVLGLTAGAWLDYLLRLRERRATAVKEPKSGQAAPISRGTYLGRVHIDAGRLASDFLLEFSFIAFNATGAPIRLKGVQGRIAYAKASDTAESNWETLPPPVLREDNLTSFAPYTEFMVIVSQRVPGALIPDMDHALSAGERVMFVLEGLTVSLAGAEEAEPARMPMWERVTCERVGRVTTVLPIALLRARIGS</sequence>
<keyword evidence="1" id="KW-0472">Membrane</keyword>
<feature type="transmembrane region" description="Helical" evidence="1">
    <location>
        <begin position="7"/>
        <end position="29"/>
    </location>
</feature>
<keyword evidence="1" id="KW-1133">Transmembrane helix</keyword>
<keyword evidence="3" id="KW-1185">Reference proteome</keyword>
<reference evidence="2" key="1">
    <citation type="submission" date="2021-10" db="EMBL/GenBank/DDBJ databases">
        <title>Roseicella aerolatum sp. nov., isolated from aerosols of e-waste dismantling site.</title>
        <authorList>
            <person name="Qin T."/>
        </authorList>
    </citation>
    <scope>NUCLEOTIDE SEQUENCE</scope>
    <source>
        <strain evidence="2">GB24</strain>
    </source>
</reference>
<evidence type="ECO:0000313" key="3">
    <source>
        <dbReference type="Proteomes" id="UP001139311"/>
    </source>
</evidence>
<accession>A0A9X1IIZ6</accession>
<comment type="caution">
    <text evidence="2">The sequence shown here is derived from an EMBL/GenBank/DDBJ whole genome shotgun (WGS) entry which is preliminary data.</text>
</comment>
<protein>
    <submittedName>
        <fullName evidence="2">Uncharacterized protein</fullName>
    </submittedName>
</protein>
<feature type="transmembrane region" description="Helical" evidence="1">
    <location>
        <begin position="49"/>
        <end position="77"/>
    </location>
</feature>
<evidence type="ECO:0000313" key="2">
    <source>
        <dbReference type="EMBL" id="MCB4825525.1"/>
    </source>
</evidence>
<dbReference type="RefSeq" id="WP_226614536.1">
    <property type="nucleotide sequence ID" value="NZ_JAJAQI010000114.1"/>
</dbReference>
<dbReference type="AlphaFoldDB" id="A0A9X1IIZ6"/>
<gene>
    <name evidence="2" type="ORF">LHA35_27865</name>
</gene>
<proteinExistence type="predicted"/>
<keyword evidence="1" id="KW-0812">Transmembrane</keyword>
<dbReference type="EMBL" id="JAJAQI010000114">
    <property type="protein sequence ID" value="MCB4825525.1"/>
    <property type="molecule type" value="Genomic_DNA"/>
</dbReference>